<feature type="domain" description="DUS-like FMN-binding" evidence="14">
    <location>
        <begin position="15"/>
        <end position="323"/>
    </location>
</feature>
<keyword evidence="5 11" id="KW-0819">tRNA processing</keyword>
<protein>
    <recommendedName>
        <fullName evidence="11">tRNA-dihydrouridine synthase</fullName>
        <ecNumber evidence="11">1.3.1.-</ecNumber>
    </recommendedName>
</protein>
<feature type="binding site" evidence="13">
    <location>
        <position position="184"/>
    </location>
    <ligand>
        <name>FMN</name>
        <dbReference type="ChEBI" id="CHEBI:58210"/>
    </ligand>
</feature>
<keyword evidence="2" id="KW-0820">tRNA-binding</keyword>
<evidence type="ECO:0000256" key="1">
    <source>
        <dbReference type="ARBA" id="ARBA00002790"/>
    </source>
</evidence>
<comment type="function">
    <text evidence="1 11">Catalyzes the synthesis of 5,6-dihydrouridine (D), a modified base found in the D-loop of most tRNAs, via the reduction of the C5-C6 double bond in target uridines.</text>
</comment>
<dbReference type="SUPFAM" id="SSF51395">
    <property type="entry name" value="FMN-linked oxidoreductases"/>
    <property type="match status" value="1"/>
</dbReference>
<reference evidence="15 16" key="1">
    <citation type="submission" date="2019-03" db="EMBL/GenBank/DDBJ databases">
        <title>Genomic Encyclopedia of Type Strains, Phase IV (KMG-IV): sequencing the most valuable type-strain genomes for metagenomic binning, comparative biology and taxonomic classification.</title>
        <authorList>
            <person name="Goeker M."/>
        </authorList>
    </citation>
    <scope>NUCLEOTIDE SEQUENCE [LARGE SCALE GENOMIC DNA]</scope>
    <source>
        <strain evidence="15 16">DSM 24179</strain>
    </source>
</reference>
<gene>
    <name evidence="15" type="ORF">EV194_103127</name>
</gene>
<dbReference type="InterPro" id="IPR035587">
    <property type="entry name" value="DUS-like_FMN-bd"/>
</dbReference>
<dbReference type="CDD" id="cd02801">
    <property type="entry name" value="DUS_like_FMN"/>
    <property type="match status" value="1"/>
</dbReference>
<dbReference type="GO" id="GO:0017150">
    <property type="term" value="F:tRNA dihydrouridine synthase activity"/>
    <property type="evidence" value="ECO:0007669"/>
    <property type="project" value="InterPro"/>
</dbReference>
<evidence type="ECO:0000256" key="5">
    <source>
        <dbReference type="ARBA" id="ARBA00022694"/>
    </source>
</evidence>
<evidence type="ECO:0000256" key="7">
    <source>
        <dbReference type="ARBA" id="ARBA00022884"/>
    </source>
</evidence>
<dbReference type="EC" id="1.3.1.-" evidence="11"/>
<evidence type="ECO:0000256" key="9">
    <source>
        <dbReference type="ARBA" id="ARBA00048205"/>
    </source>
</evidence>
<dbReference type="Gene3D" id="3.20.20.70">
    <property type="entry name" value="Aldolase class I"/>
    <property type="match status" value="1"/>
</dbReference>
<evidence type="ECO:0000256" key="13">
    <source>
        <dbReference type="PIRSR" id="PIRSR006621-2"/>
    </source>
</evidence>
<name>A0A4R2GKV8_9BACT</name>
<evidence type="ECO:0000313" key="16">
    <source>
        <dbReference type="Proteomes" id="UP000295221"/>
    </source>
</evidence>
<dbReference type="Gene3D" id="1.10.1200.80">
    <property type="entry name" value="Putative flavin oxidoreducatase, domain 2"/>
    <property type="match status" value="1"/>
</dbReference>
<accession>A0A4R2GKV8</accession>
<dbReference type="InterPro" id="IPR013785">
    <property type="entry name" value="Aldolase_TIM"/>
</dbReference>
<proteinExistence type="inferred from homology"/>
<keyword evidence="16" id="KW-1185">Reference proteome</keyword>
<evidence type="ECO:0000259" key="14">
    <source>
        <dbReference type="Pfam" id="PF01207"/>
    </source>
</evidence>
<comment type="catalytic activity">
    <reaction evidence="9">
        <text>a 5,6-dihydrouridine in tRNA + NADP(+) = a uridine in tRNA + NADPH + H(+)</text>
        <dbReference type="Rhea" id="RHEA:23624"/>
        <dbReference type="Rhea" id="RHEA-COMP:13339"/>
        <dbReference type="Rhea" id="RHEA-COMP:13887"/>
        <dbReference type="ChEBI" id="CHEBI:15378"/>
        <dbReference type="ChEBI" id="CHEBI:57783"/>
        <dbReference type="ChEBI" id="CHEBI:58349"/>
        <dbReference type="ChEBI" id="CHEBI:65315"/>
        <dbReference type="ChEBI" id="CHEBI:74443"/>
    </reaction>
</comment>
<feature type="active site" description="Proton donor" evidence="12">
    <location>
        <position position="117"/>
    </location>
</feature>
<dbReference type="PIRSF" id="PIRSF006621">
    <property type="entry name" value="Dus"/>
    <property type="match status" value="1"/>
</dbReference>
<dbReference type="EMBL" id="SLWK01000003">
    <property type="protein sequence ID" value="TCO09216.1"/>
    <property type="molecule type" value="Genomic_DNA"/>
</dbReference>
<evidence type="ECO:0000256" key="4">
    <source>
        <dbReference type="ARBA" id="ARBA00022643"/>
    </source>
</evidence>
<evidence type="ECO:0000256" key="8">
    <source>
        <dbReference type="ARBA" id="ARBA00023002"/>
    </source>
</evidence>
<dbReference type="PANTHER" id="PTHR45846:SF1">
    <property type="entry name" value="TRNA-DIHYDROURIDINE(47) SYNTHASE [NAD(P)(+)]-LIKE"/>
    <property type="match status" value="1"/>
</dbReference>
<dbReference type="PANTHER" id="PTHR45846">
    <property type="entry name" value="TRNA-DIHYDROURIDINE(47) SYNTHASE [NAD(P)(+)]-LIKE"/>
    <property type="match status" value="1"/>
</dbReference>
<comment type="cofactor">
    <cofactor evidence="11 13">
        <name>FMN</name>
        <dbReference type="ChEBI" id="CHEBI:58210"/>
    </cofactor>
</comment>
<sequence length="363" mass="41394">MIKNFWRETNQPLFMLAPMEDVTDTSFREVVMQNSRPENLNIVFTEFTSTDGLCHPKGRDKVSERLVVSPSEAAVLKSKGIKIVAQIWGNSPKKFYHATKHIDEHYQFDGIDINMGCPVKNVVRKGCCSALISNPTLASEIIHATREATRLPVSVKTRIGVKSIVTEEWTGFLLEQQPEAIILHGRTQKQMSDGHANWDEIEKAAQLRNQMGSTVKIIGNGDVTSITEAREKVFNHGIDGVMIGRGIFANPWLFSNGEKPTLTERLETLEYHLQLFRRNWEGKKNYQILKRFYKIYLSEFRGAAELRARSMETNGYDQMLELIKTAKAGFDGQEEFPANFRHHHPLHPQREVEVSEVPPFGKQ</sequence>
<dbReference type="Pfam" id="PF01207">
    <property type="entry name" value="Dus"/>
    <property type="match status" value="1"/>
</dbReference>
<keyword evidence="13" id="KW-0547">Nucleotide-binding</keyword>
<evidence type="ECO:0000256" key="10">
    <source>
        <dbReference type="ARBA" id="ARBA00048802"/>
    </source>
</evidence>
<dbReference type="InterPro" id="IPR001269">
    <property type="entry name" value="DUS_fam"/>
</dbReference>
<comment type="similarity">
    <text evidence="11">Belongs to the dus family.</text>
</comment>
<dbReference type="OrthoDB" id="9764501at2"/>
<evidence type="ECO:0000256" key="6">
    <source>
        <dbReference type="ARBA" id="ARBA00022857"/>
    </source>
</evidence>
<evidence type="ECO:0000313" key="15">
    <source>
        <dbReference type="EMBL" id="TCO09216.1"/>
    </source>
</evidence>
<evidence type="ECO:0000256" key="11">
    <source>
        <dbReference type="PIRNR" id="PIRNR006621"/>
    </source>
</evidence>
<dbReference type="Proteomes" id="UP000295221">
    <property type="component" value="Unassembled WGS sequence"/>
</dbReference>
<keyword evidence="7" id="KW-0694">RNA-binding</keyword>
<dbReference type="GO" id="GO:0000049">
    <property type="term" value="F:tRNA binding"/>
    <property type="evidence" value="ECO:0007669"/>
    <property type="project" value="UniProtKB-KW"/>
</dbReference>
<comment type="caution">
    <text evidence="15">The sequence shown here is derived from an EMBL/GenBank/DDBJ whole genome shotgun (WGS) entry which is preliminary data.</text>
</comment>
<organism evidence="15 16">
    <name type="scientific">Natronoflexus pectinivorans</name>
    <dbReference type="NCBI Taxonomy" id="682526"/>
    <lineage>
        <taxon>Bacteria</taxon>
        <taxon>Pseudomonadati</taxon>
        <taxon>Bacteroidota</taxon>
        <taxon>Bacteroidia</taxon>
        <taxon>Marinilabiliales</taxon>
        <taxon>Marinilabiliaceae</taxon>
        <taxon>Natronoflexus</taxon>
    </lineage>
</organism>
<evidence type="ECO:0000256" key="3">
    <source>
        <dbReference type="ARBA" id="ARBA00022630"/>
    </source>
</evidence>
<feature type="binding site" evidence="13">
    <location>
        <begin position="244"/>
        <end position="245"/>
    </location>
    <ligand>
        <name>FMN</name>
        <dbReference type="ChEBI" id="CHEBI:58210"/>
    </ligand>
</feature>
<keyword evidence="4 11" id="KW-0288">FMN</keyword>
<keyword evidence="3 11" id="KW-0285">Flavoprotein</keyword>
<feature type="binding site" evidence="13">
    <location>
        <position position="86"/>
    </location>
    <ligand>
        <name>FMN</name>
        <dbReference type="ChEBI" id="CHEBI:58210"/>
    </ligand>
</feature>
<keyword evidence="6" id="KW-0521">NADP</keyword>
<dbReference type="GO" id="GO:0050660">
    <property type="term" value="F:flavin adenine dinucleotide binding"/>
    <property type="evidence" value="ECO:0007669"/>
    <property type="project" value="InterPro"/>
</dbReference>
<dbReference type="InterPro" id="IPR024036">
    <property type="entry name" value="tRNA-dHydroUridine_Synthase_C"/>
</dbReference>
<dbReference type="AlphaFoldDB" id="A0A4R2GKV8"/>
<feature type="binding site" evidence="13">
    <location>
        <position position="156"/>
    </location>
    <ligand>
        <name>FMN</name>
        <dbReference type="ChEBI" id="CHEBI:58210"/>
    </ligand>
</feature>
<comment type="catalytic activity">
    <reaction evidence="10">
        <text>a 5,6-dihydrouridine in tRNA + NAD(+) = a uridine in tRNA + NADH + H(+)</text>
        <dbReference type="Rhea" id="RHEA:54452"/>
        <dbReference type="Rhea" id="RHEA-COMP:13339"/>
        <dbReference type="Rhea" id="RHEA-COMP:13887"/>
        <dbReference type="ChEBI" id="CHEBI:15378"/>
        <dbReference type="ChEBI" id="CHEBI:57540"/>
        <dbReference type="ChEBI" id="CHEBI:57945"/>
        <dbReference type="ChEBI" id="CHEBI:65315"/>
        <dbReference type="ChEBI" id="CHEBI:74443"/>
    </reaction>
</comment>
<keyword evidence="8 11" id="KW-0560">Oxidoreductase</keyword>
<evidence type="ECO:0000256" key="12">
    <source>
        <dbReference type="PIRSR" id="PIRSR006621-1"/>
    </source>
</evidence>
<evidence type="ECO:0000256" key="2">
    <source>
        <dbReference type="ARBA" id="ARBA00022555"/>
    </source>
</evidence>